<dbReference type="PANTHER" id="PTHR43394">
    <property type="entry name" value="ATP-DEPENDENT PERMEASE MDL1, MITOCHONDRIAL"/>
    <property type="match status" value="1"/>
</dbReference>
<feature type="transmembrane region" description="Helical" evidence="5">
    <location>
        <begin position="410"/>
        <end position="431"/>
    </location>
</feature>
<evidence type="ECO:0000256" key="1">
    <source>
        <dbReference type="ARBA" id="ARBA00004651"/>
    </source>
</evidence>
<evidence type="ECO:0000256" key="2">
    <source>
        <dbReference type="ARBA" id="ARBA00022692"/>
    </source>
</evidence>
<dbReference type="SUPFAM" id="SSF90123">
    <property type="entry name" value="ABC transporter transmembrane region"/>
    <property type="match status" value="1"/>
</dbReference>
<reference evidence="9" key="1">
    <citation type="journal article" date="2019" name="Int. J. Syst. Evol. Microbiol.">
        <title>Halobacteriovorax valvorus sp. nov., a novel prokaryotic predator isolated from coastal seawater of China.</title>
        <authorList>
            <person name="Chen M.-X."/>
        </authorList>
    </citation>
    <scope>NUCLEOTIDE SEQUENCE [LARGE SCALE GENOMIC DNA]</scope>
    <source>
        <strain evidence="9">BL9</strain>
    </source>
</reference>
<feature type="transmembrane region" description="Helical" evidence="5">
    <location>
        <begin position="292"/>
        <end position="309"/>
    </location>
</feature>
<name>A0ABY0IDN9_9BACT</name>
<dbReference type="InterPro" id="IPR011527">
    <property type="entry name" value="ABC1_TM_dom"/>
</dbReference>
<dbReference type="Gene3D" id="3.40.50.300">
    <property type="entry name" value="P-loop containing nucleotide triphosphate hydrolases"/>
    <property type="match status" value="1"/>
</dbReference>
<feature type="domain" description="ABC transmembrane type-1" evidence="7">
    <location>
        <begin position="164"/>
        <end position="429"/>
    </location>
</feature>
<evidence type="ECO:0000256" key="5">
    <source>
        <dbReference type="SAM" id="Phobius"/>
    </source>
</evidence>
<evidence type="ECO:0000259" key="7">
    <source>
        <dbReference type="PROSITE" id="PS50929"/>
    </source>
</evidence>
<keyword evidence="9" id="KW-1185">Reference proteome</keyword>
<dbReference type="InterPro" id="IPR027417">
    <property type="entry name" value="P-loop_NTPase"/>
</dbReference>
<keyword evidence="2 5" id="KW-0812">Transmembrane</keyword>
<feature type="transmembrane region" description="Helical" evidence="5">
    <location>
        <begin position="162"/>
        <end position="181"/>
    </location>
</feature>
<feature type="domain" description="ABC transporter" evidence="6">
    <location>
        <begin position="473"/>
        <end position="719"/>
    </location>
</feature>
<dbReference type="InterPro" id="IPR003439">
    <property type="entry name" value="ABC_transporter-like_ATP-bd"/>
</dbReference>
<evidence type="ECO:0000259" key="6">
    <source>
        <dbReference type="PROSITE" id="PS50893"/>
    </source>
</evidence>
<keyword evidence="3 5" id="KW-1133">Transmembrane helix</keyword>
<dbReference type="PROSITE" id="PS50893">
    <property type="entry name" value="ABC_TRANSPORTER_2"/>
    <property type="match status" value="1"/>
</dbReference>
<comment type="caution">
    <text evidence="8">The sequence shown here is derived from an EMBL/GenBank/DDBJ whole genome shotgun (WGS) entry which is preliminary data.</text>
</comment>
<dbReference type="GO" id="GO:0005524">
    <property type="term" value="F:ATP binding"/>
    <property type="evidence" value="ECO:0007669"/>
    <property type="project" value="UniProtKB-KW"/>
</dbReference>
<dbReference type="Proteomes" id="UP000443582">
    <property type="component" value="Unassembled WGS sequence"/>
</dbReference>
<organism evidence="8 9">
    <name type="scientific">Halobacteriovorax vibrionivorans</name>
    <dbReference type="NCBI Taxonomy" id="2152716"/>
    <lineage>
        <taxon>Bacteria</taxon>
        <taxon>Pseudomonadati</taxon>
        <taxon>Bdellovibrionota</taxon>
        <taxon>Bacteriovoracia</taxon>
        <taxon>Bacteriovoracales</taxon>
        <taxon>Halobacteriovoraceae</taxon>
        <taxon>Halobacteriovorax</taxon>
    </lineage>
</organism>
<protein>
    <submittedName>
        <fullName evidence="8">ATP-binding cassette domain-containing protein</fullName>
    </submittedName>
</protein>
<sequence>MNNKKRLFSYFIEFKKDDIHEKDVSEILLSYPRMRLVDIRNALSSLGFESIHLDISFKNIEREALPCFIIINENIDNYCKDGDLLIYSYDDGKKEYYLLNSKGQRKDLSKTSHININSAILVKRRVLISSDDKENTVNNISKNEKKWMIKFFFRFRENINSLYLLTLISTCSILVIPYYIYFIHENYLITRDSLTLINASTGVVIVLAIDYGIRNIRSSIIAWTSSRVNYLLKTELFRQMINFKDANIEKEHININLYEQINRMTRFFGSNTTAQILDLLFVPLFLIPLVIISWKMALPILIMSPFYFLHYKRHHRNLRIAKTLFQNISKQRMILTNELKRRSESIFFENILPIFNKRLTSMTAGSALHDLKCEMLIFKYAIHFYVLSFITIILCLTIGINQYWNQDLSISKLLASISLIIFIFLPINRYLTNRNSNLSSRKVLKDIHIELIKDIEKRSLYSLEDLYLKSLDLRFTQVSYTNPITLIPLLKNINLCLRHGKIFGIDGDHNTGKDILIKLINKTYMPHTGTITIGNVDHRQADTMYLRQRLITLNLTKSLLKNLSIFENIKYINPLITKKELLISMEIFGLNKMLKDSDLTIDTPLNGPHNYKISKELYAATVLLIPFTTRAKIVLIEEIPSSIINESLPMLRKFINIARNNFTVIFKSDHFEILKECDEVLYLTRDAKIITKNKATLLKESYIKVVQNGDLNDQKKIYINS</sequence>
<evidence type="ECO:0000313" key="9">
    <source>
        <dbReference type="Proteomes" id="UP000443582"/>
    </source>
</evidence>
<dbReference type="RefSeq" id="WP_115363510.1">
    <property type="nucleotide sequence ID" value="NZ_QDKL01000003.1"/>
</dbReference>
<accession>A0ABY0IDN9</accession>
<dbReference type="Pfam" id="PF00005">
    <property type="entry name" value="ABC_tran"/>
    <property type="match status" value="1"/>
</dbReference>
<keyword evidence="8" id="KW-0547">Nucleotide-binding</keyword>
<dbReference type="SUPFAM" id="SSF52540">
    <property type="entry name" value="P-loop containing nucleoside triphosphate hydrolases"/>
    <property type="match status" value="1"/>
</dbReference>
<proteinExistence type="predicted"/>
<dbReference type="PROSITE" id="PS50929">
    <property type="entry name" value="ABC_TM1F"/>
    <property type="match status" value="1"/>
</dbReference>
<evidence type="ECO:0000256" key="4">
    <source>
        <dbReference type="ARBA" id="ARBA00023136"/>
    </source>
</evidence>
<evidence type="ECO:0000256" key="3">
    <source>
        <dbReference type="ARBA" id="ARBA00022989"/>
    </source>
</evidence>
<keyword evidence="8" id="KW-0067">ATP-binding</keyword>
<gene>
    <name evidence="8" type="ORF">DAY19_13910</name>
</gene>
<dbReference type="InterPro" id="IPR039421">
    <property type="entry name" value="Type_1_exporter"/>
</dbReference>
<keyword evidence="4 5" id="KW-0472">Membrane</keyword>
<dbReference type="InterPro" id="IPR036640">
    <property type="entry name" value="ABC1_TM_sf"/>
</dbReference>
<dbReference type="PANTHER" id="PTHR43394:SF1">
    <property type="entry name" value="ATP-BINDING CASSETTE SUB-FAMILY B MEMBER 10, MITOCHONDRIAL"/>
    <property type="match status" value="1"/>
</dbReference>
<evidence type="ECO:0000313" key="8">
    <source>
        <dbReference type="EMBL" id="RZF21070.1"/>
    </source>
</evidence>
<dbReference type="Gene3D" id="1.20.1560.10">
    <property type="entry name" value="ABC transporter type 1, transmembrane domain"/>
    <property type="match status" value="1"/>
</dbReference>
<comment type="subcellular location">
    <subcellularLocation>
        <location evidence="1">Cell membrane</location>
        <topology evidence="1">Multi-pass membrane protein</topology>
    </subcellularLocation>
</comment>
<feature type="transmembrane region" description="Helical" evidence="5">
    <location>
        <begin position="382"/>
        <end position="404"/>
    </location>
</feature>
<dbReference type="EMBL" id="QDKL01000003">
    <property type="protein sequence ID" value="RZF21070.1"/>
    <property type="molecule type" value="Genomic_DNA"/>
</dbReference>